<reference evidence="3" key="1">
    <citation type="journal article" date="2012" name="MBio">
        <title>Comparative genome analysis of Trichophyton rubrum and related dermatophytes reveals candidate genes involved in infection.</title>
        <authorList>
            <person name="Martinez D.A."/>
            <person name="Oliver B.G."/>
            <person name="Graeser Y."/>
            <person name="Goldberg J.M."/>
            <person name="Li W."/>
            <person name="Martinez-Rossi N.M."/>
            <person name="Monod M."/>
            <person name="Shelest E."/>
            <person name="Barton R.C."/>
            <person name="Birch E."/>
            <person name="Brakhage A.A."/>
            <person name="Chen Z."/>
            <person name="Gurr S.J."/>
            <person name="Heiman D."/>
            <person name="Heitman J."/>
            <person name="Kosti I."/>
            <person name="Rossi A."/>
            <person name="Saif S."/>
            <person name="Samalova M."/>
            <person name="Saunders C.W."/>
            <person name="Shea T."/>
            <person name="Summerbell R.C."/>
            <person name="Xu J."/>
            <person name="Young S."/>
            <person name="Zeng Q."/>
            <person name="Birren B.W."/>
            <person name="Cuomo C.A."/>
            <person name="White T.C."/>
        </authorList>
    </citation>
    <scope>NUCLEOTIDE SEQUENCE [LARGE SCALE GENOMIC DNA]</scope>
    <source>
        <strain evidence="3">ATCC MYA-4604 / CBS 118893</strain>
    </source>
</reference>
<dbReference type="AlphaFoldDB" id="E4USE5"/>
<keyword evidence="3" id="KW-1185">Reference proteome</keyword>
<dbReference type="SUPFAM" id="SSF56317">
    <property type="entry name" value="Carbon-nitrogen hydrolase"/>
    <property type="match status" value="1"/>
</dbReference>
<name>E4USE5_ARTGP</name>
<dbReference type="InterPro" id="IPR039703">
    <property type="entry name" value="Nta1"/>
</dbReference>
<sequence length="365" mass="40009">MRIATLQLRSRLADVEGNIRKADALVGKLDTMLQGKGKRKSLDLLVLPEMAFSGYNFPSLKAVRPYLEPSEAGPSAHWARTVAQKLGSVVAVGYPEICPSVLQDNLSIQAKTGEEDVQGERRFNSLIVVKESGETLVNYRKHHLYYTDDPWAHEGESHESGFFSMPLSTTTLQQKIPKDDGGSICSNSSRKNEIPTTVGICMDINPYKFIASYSACEFATHARTSGAKLVVVSMAWLTLLGSEELSTMSDKPDMDTFQYWISRFAPLFLPDEEGVEGSPGEVAEPQVIIVFANRAGEEEGQEGKDTARYAGSSCVVGIRRCPRKVGCEDEDSVEILIWDMLGAAEEGICLVDTDSTPRMVGSVKI</sequence>
<dbReference type="RefSeq" id="XP_003173342.1">
    <property type="nucleotide sequence ID" value="XM_003173294.1"/>
</dbReference>
<dbReference type="InParanoid" id="E4USE5"/>
<evidence type="ECO:0000313" key="3">
    <source>
        <dbReference type="Proteomes" id="UP000002669"/>
    </source>
</evidence>
<protein>
    <submittedName>
        <fullName evidence="2">N-terminal amidase</fullName>
    </submittedName>
</protein>
<dbReference type="Gene3D" id="3.60.110.10">
    <property type="entry name" value="Carbon-nitrogen hydrolase"/>
    <property type="match status" value="1"/>
</dbReference>
<dbReference type="PANTHER" id="PTHR11750:SF26">
    <property type="entry name" value="PROTEIN N-TERMINAL AMIDASE"/>
    <property type="match status" value="1"/>
</dbReference>
<dbReference type="VEuPathDB" id="FungiDB:MGYG_03516"/>
<accession>E4USE5</accession>
<dbReference type="EMBL" id="DS989824">
    <property type="protein sequence ID" value="EFR00512.1"/>
    <property type="molecule type" value="Genomic_DNA"/>
</dbReference>
<dbReference type="eggNOG" id="ENOG502QVBD">
    <property type="taxonomic scope" value="Eukaryota"/>
</dbReference>
<dbReference type="Pfam" id="PF00795">
    <property type="entry name" value="CN_hydrolase"/>
    <property type="match status" value="1"/>
</dbReference>
<evidence type="ECO:0000259" key="1">
    <source>
        <dbReference type="PROSITE" id="PS50263"/>
    </source>
</evidence>
<evidence type="ECO:0000313" key="2">
    <source>
        <dbReference type="EMBL" id="EFR00512.1"/>
    </source>
</evidence>
<organism evidence="3">
    <name type="scientific">Arthroderma gypseum (strain ATCC MYA-4604 / CBS 118893)</name>
    <name type="common">Microsporum gypseum</name>
    <dbReference type="NCBI Taxonomy" id="535722"/>
    <lineage>
        <taxon>Eukaryota</taxon>
        <taxon>Fungi</taxon>
        <taxon>Dikarya</taxon>
        <taxon>Ascomycota</taxon>
        <taxon>Pezizomycotina</taxon>
        <taxon>Eurotiomycetes</taxon>
        <taxon>Eurotiomycetidae</taxon>
        <taxon>Onygenales</taxon>
        <taxon>Arthrodermataceae</taxon>
        <taxon>Nannizzia</taxon>
    </lineage>
</organism>
<dbReference type="PROSITE" id="PS50263">
    <property type="entry name" value="CN_HYDROLASE"/>
    <property type="match status" value="1"/>
</dbReference>
<dbReference type="OMA" id="VKILCWD"/>
<dbReference type="HOGENOM" id="CLU_009854_1_1_1"/>
<dbReference type="Proteomes" id="UP000002669">
    <property type="component" value="Unassembled WGS sequence"/>
</dbReference>
<dbReference type="GeneID" id="10028621"/>
<dbReference type="InterPro" id="IPR036526">
    <property type="entry name" value="C-N_Hydrolase_sf"/>
</dbReference>
<dbReference type="GO" id="GO:0030163">
    <property type="term" value="P:protein catabolic process"/>
    <property type="evidence" value="ECO:0007669"/>
    <property type="project" value="TreeGrafter"/>
</dbReference>
<dbReference type="GO" id="GO:0008418">
    <property type="term" value="F:protein-N-terminal asparagine amidohydrolase activity"/>
    <property type="evidence" value="ECO:0007669"/>
    <property type="project" value="InterPro"/>
</dbReference>
<dbReference type="GO" id="GO:0070773">
    <property type="term" value="F:protein-N-terminal glutamine amidohydrolase activity"/>
    <property type="evidence" value="ECO:0007669"/>
    <property type="project" value="InterPro"/>
</dbReference>
<dbReference type="InterPro" id="IPR003010">
    <property type="entry name" value="C-N_Hydrolase"/>
</dbReference>
<feature type="domain" description="CN hydrolase" evidence="1">
    <location>
        <begin position="1"/>
        <end position="355"/>
    </location>
</feature>
<gene>
    <name evidence="2" type="ORF">MGYG_03516</name>
</gene>
<dbReference type="OrthoDB" id="201515at2759"/>
<dbReference type="PANTHER" id="PTHR11750">
    <property type="entry name" value="PROTEIN N-TERMINAL AMIDASE"/>
    <property type="match status" value="1"/>
</dbReference>
<proteinExistence type="predicted"/>
<dbReference type="STRING" id="535722.E4USE5"/>